<feature type="compositionally biased region" description="Basic residues" evidence="1">
    <location>
        <begin position="71"/>
        <end position="97"/>
    </location>
</feature>
<evidence type="ECO:0000256" key="1">
    <source>
        <dbReference type="SAM" id="MobiDB-lite"/>
    </source>
</evidence>
<keyword evidence="3" id="KW-1185">Reference proteome</keyword>
<feature type="compositionally biased region" description="Basic and acidic residues" evidence="1">
    <location>
        <begin position="98"/>
        <end position="111"/>
    </location>
</feature>
<feature type="compositionally biased region" description="Basic residues" evidence="1">
    <location>
        <begin position="330"/>
        <end position="349"/>
    </location>
</feature>
<organism evidence="2 3">
    <name type="scientific">Actinacidiphila bryophytorum</name>
    <dbReference type="NCBI Taxonomy" id="1436133"/>
    <lineage>
        <taxon>Bacteria</taxon>
        <taxon>Bacillati</taxon>
        <taxon>Actinomycetota</taxon>
        <taxon>Actinomycetes</taxon>
        <taxon>Kitasatosporales</taxon>
        <taxon>Streptomycetaceae</taxon>
        <taxon>Actinacidiphila</taxon>
    </lineage>
</organism>
<evidence type="ECO:0000313" key="2">
    <source>
        <dbReference type="EMBL" id="CAG7655596.1"/>
    </source>
</evidence>
<feature type="compositionally biased region" description="Basic and acidic residues" evidence="1">
    <location>
        <begin position="549"/>
        <end position="558"/>
    </location>
</feature>
<gene>
    <name evidence="2" type="ORF">SBRY_70178</name>
</gene>
<name>A0A9W4H787_9ACTN</name>
<reference evidence="2" key="1">
    <citation type="submission" date="2021-06" db="EMBL/GenBank/DDBJ databases">
        <authorList>
            <person name="Arsene-Ploetze F."/>
        </authorList>
    </citation>
    <scope>NUCLEOTIDE SEQUENCE</scope>
    <source>
        <strain evidence="2">SBRY1</strain>
    </source>
</reference>
<dbReference type="Proteomes" id="UP001153328">
    <property type="component" value="Unassembled WGS sequence"/>
</dbReference>
<feature type="region of interest" description="Disordered" evidence="1">
    <location>
        <begin position="443"/>
        <end position="462"/>
    </location>
</feature>
<feature type="compositionally biased region" description="Basic and acidic residues" evidence="1">
    <location>
        <begin position="256"/>
        <end position="279"/>
    </location>
</feature>
<accession>A0A9W4H787</accession>
<feature type="compositionally biased region" description="Basic residues" evidence="1">
    <location>
        <begin position="292"/>
        <end position="301"/>
    </location>
</feature>
<proteinExistence type="predicted"/>
<feature type="compositionally biased region" description="Basic residues" evidence="1">
    <location>
        <begin position="151"/>
        <end position="204"/>
    </location>
</feature>
<sequence>MRRWPWCGRVPERPESGGGLVQVHYLLGLLTVGWSRPAILVQTSRPPSADPPTGRSAVHDRTRSQTSFPRTAHRRRHRRHRGRARPDRRRRHRTRGHRAAEPRIRPVLRDLDRRQHVRARLRVRQQVPDDGLPAGRDQGLLHAVLERRQQHAGRRLQLRQRHQRHAGGRRQRHPVLRRLHRGQHRHRDRRLLHQRRLDRRRLREGRHDLRRQPHRPGHRGQLADQQRRHRPPQQGCQAGAGLGGEQRPHGPVLLHPADHHPRPGEQRAQRPAERGEQRRQARRRQPHDVRLLRQRQPRHGSGHPDRRPGPARPAGPARPRQDRRAAVGHGGRHRDARHRRLRRRRDLHHRQRDLGLQLGGRQGHQHAVLLGAAARQRRLPRPGRLRLLLGHHAEHLAVQPHLRAVQRGEHPAAGQRLLGVAEPGVRHRHRRRVCDLQRAHRGHRRLRPGGHPVGQRRAGRRHRVGQPRLGHRGRQRHLVGVHDRLGRLWHLRADRHRLRGRHQPLGDLHPDGHRRHHGLHRGPVEQLGDLRRRQHRLVRRPHLEGQVVDDGRDPRHHR</sequence>
<feature type="region of interest" description="Disordered" evidence="1">
    <location>
        <begin position="500"/>
        <end position="558"/>
    </location>
</feature>
<feature type="region of interest" description="Disordered" evidence="1">
    <location>
        <begin position="151"/>
        <end position="349"/>
    </location>
</feature>
<comment type="caution">
    <text evidence="2">The sequence shown here is derived from an EMBL/GenBank/DDBJ whole genome shotgun (WGS) entry which is preliminary data.</text>
</comment>
<evidence type="ECO:0000313" key="3">
    <source>
        <dbReference type="Proteomes" id="UP001153328"/>
    </source>
</evidence>
<feature type="region of interest" description="Disordered" evidence="1">
    <location>
        <begin position="43"/>
        <end position="111"/>
    </location>
</feature>
<dbReference type="EMBL" id="CAJVAX010000021">
    <property type="protein sequence ID" value="CAG7655596.1"/>
    <property type="molecule type" value="Genomic_DNA"/>
</dbReference>
<dbReference type="AlphaFoldDB" id="A0A9W4H787"/>
<protein>
    <submittedName>
        <fullName evidence="2">Uncharacterized protein</fullName>
    </submittedName>
</protein>